<feature type="transmembrane region" description="Helical" evidence="10">
    <location>
        <begin position="240"/>
        <end position="264"/>
    </location>
</feature>
<dbReference type="PANTHER" id="PTHR28285">
    <property type="entry name" value="PROTEIN BIG1"/>
    <property type="match status" value="1"/>
</dbReference>
<evidence type="ECO:0000256" key="4">
    <source>
        <dbReference type="ARBA" id="ARBA00022692"/>
    </source>
</evidence>
<comment type="caution">
    <text evidence="12">The sequence shown here is derived from an EMBL/GenBank/DDBJ whole genome shotgun (WGS) entry which is preliminary data.</text>
</comment>
<keyword evidence="8 10" id="KW-0472">Membrane</keyword>
<dbReference type="GO" id="GO:0005789">
    <property type="term" value="C:endoplasmic reticulum membrane"/>
    <property type="evidence" value="ECO:0007669"/>
    <property type="project" value="UniProtKB-SubCell"/>
</dbReference>
<evidence type="ECO:0000256" key="3">
    <source>
        <dbReference type="ARBA" id="ARBA00022089"/>
    </source>
</evidence>
<evidence type="ECO:0000256" key="10">
    <source>
        <dbReference type="SAM" id="Phobius"/>
    </source>
</evidence>
<keyword evidence="13" id="KW-1185">Reference proteome</keyword>
<keyword evidence="7 10" id="KW-1133">Transmembrane helix</keyword>
<evidence type="ECO:0000256" key="6">
    <source>
        <dbReference type="ARBA" id="ARBA00022824"/>
    </source>
</evidence>
<name>A0AAD4C8R5_BOLED</name>
<reference evidence="12" key="2">
    <citation type="journal article" date="2020" name="Nat. Commun.">
        <title>Large-scale genome sequencing of mycorrhizal fungi provides insights into the early evolution of symbiotic traits.</title>
        <authorList>
            <person name="Miyauchi S."/>
            <person name="Kiss E."/>
            <person name="Kuo A."/>
            <person name="Drula E."/>
            <person name="Kohler A."/>
            <person name="Sanchez-Garcia M."/>
            <person name="Morin E."/>
            <person name="Andreopoulos B."/>
            <person name="Barry K.W."/>
            <person name="Bonito G."/>
            <person name="Buee M."/>
            <person name="Carver A."/>
            <person name="Chen C."/>
            <person name="Cichocki N."/>
            <person name="Clum A."/>
            <person name="Culley D."/>
            <person name="Crous P.W."/>
            <person name="Fauchery L."/>
            <person name="Girlanda M."/>
            <person name="Hayes R.D."/>
            <person name="Keri Z."/>
            <person name="LaButti K."/>
            <person name="Lipzen A."/>
            <person name="Lombard V."/>
            <person name="Magnuson J."/>
            <person name="Maillard F."/>
            <person name="Murat C."/>
            <person name="Nolan M."/>
            <person name="Ohm R.A."/>
            <person name="Pangilinan J."/>
            <person name="Pereira M.F."/>
            <person name="Perotto S."/>
            <person name="Peter M."/>
            <person name="Pfister S."/>
            <person name="Riley R."/>
            <person name="Sitrit Y."/>
            <person name="Stielow J.B."/>
            <person name="Szollosi G."/>
            <person name="Zifcakova L."/>
            <person name="Stursova M."/>
            <person name="Spatafora J.W."/>
            <person name="Tedersoo L."/>
            <person name="Vaario L.M."/>
            <person name="Yamada A."/>
            <person name="Yan M."/>
            <person name="Wang P."/>
            <person name="Xu J."/>
            <person name="Bruns T."/>
            <person name="Baldrian P."/>
            <person name="Vilgalys R."/>
            <person name="Dunand C."/>
            <person name="Henrissat B."/>
            <person name="Grigoriev I.V."/>
            <person name="Hibbett D."/>
            <person name="Nagy L.G."/>
            <person name="Martin F.M."/>
        </authorList>
    </citation>
    <scope>NUCLEOTIDE SEQUENCE</scope>
    <source>
        <strain evidence="12">BED1</strain>
    </source>
</reference>
<evidence type="ECO:0000256" key="8">
    <source>
        <dbReference type="ARBA" id="ARBA00023136"/>
    </source>
</evidence>
<evidence type="ECO:0000313" key="13">
    <source>
        <dbReference type="Proteomes" id="UP001194468"/>
    </source>
</evidence>
<feature type="signal peptide" evidence="11">
    <location>
        <begin position="1"/>
        <end position="19"/>
    </location>
</feature>
<evidence type="ECO:0000256" key="5">
    <source>
        <dbReference type="ARBA" id="ARBA00022729"/>
    </source>
</evidence>
<evidence type="ECO:0000256" key="2">
    <source>
        <dbReference type="ARBA" id="ARBA00008203"/>
    </source>
</evidence>
<dbReference type="PANTHER" id="PTHR28285:SF1">
    <property type="entry name" value="PROTEIN BIG1"/>
    <property type="match status" value="1"/>
</dbReference>
<dbReference type="EMBL" id="WHUW01000002">
    <property type="protein sequence ID" value="KAF8451018.1"/>
    <property type="molecule type" value="Genomic_DNA"/>
</dbReference>
<dbReference type="GO" id="GO:0009272">
    <property type="term" value="P:fungal-type cell wall biogenesis"/>
    <property type="evidence" value="ECO:0007669"/>
    <property type="project" value="TreeGrafter"/>
</dbReference>
<keyword evidence="4 10" id="KW-0812">Transmembrane</keyword>
<evidence type="ECO:0000256" key="1">
    <source>
        <dbReference type="ARBA" id="ARBA00004115"/>
    </source>
</evidence>
<gene>
    <name evidence="12" type="ORF">L210DRAFT_3386044</name>
</gene>
<accession>A0AAD4C8R5</accession>
<evidence type="ECO:0000256" key="7">
    <source>
        <dbReference type="ARBA" id="ARBA00022989"/>
    </source>
</evidence>
<comment type="similarity">
    <text evidence="2">Belongs to the BIG1 family.</text>
</comment>
<dbReference type="InterPro" id="IPR037654">
    <property type="entry name" value="Big1"/>
</dbReference>
<evidence type="ECO:0000313" key="12">
    <source>
        <dbReference type="EMBL" id="KAF8451018.1"/>
    </source>
</evidence>
<keyword evidence="9" id="KW-0961">Cell wall biogenesis/degradation</keyword>
<dbReference type="GO" id="GO:0071555">
    <property type="term" value="P:cell wall organization"/>
    <property type="evidence" value="ECO:0007669"/>
    <property type="project" value="UniProtKB-KW"/>
</dbReference>
<protein>
    <recommendedName>
        <fullName evidence="3">Protein BIG1</fullName>
    </recommendedName>
</protein>
<feature type="chain" id="PRO_5041984001" description="Protein BIG1" evidence="11">
    <location>
        <begin position="20"/>
        <end position="286"/>
    </location>
</feature>
<dbReference type="GO" id="GO:0006078">
    <property type="term" value="P:(1-&gt;6)-beta-D-glucan biosynthetic process"/>
    <property type="evidence" value="ECO:0007669"/>
    <property type="project" value="TreeGrafter"/>
</dbReference>
<dbReference type="Proteomes" id="UP001194468">
    <property type="component" value="Unassembled WGS sequence"/>
</dbReference>
<keyword evidence="6" id="KW-0256">Endoplasmic reticulum</keyword>
<keyword evidence="5 11" id="KW-0732">Signal</keyword>
<comment type="subcellular location">
    <subcellularLocation>
        <location evidence="1">Endoplasmic reticulum membrane</location>
        <topology evidence="1">Single-pass type I membrane protein</topology>
    </subcellularLocation>
</comment>
<organism evidence="12 13">
    <name type="scientific">Boletus edulis BED1</name>
    <dbReference type="NCBI Taxonomy" id="1328754"/>
    <lineage>
        <taxon>Eukaryota</taxon>
        <taxon>Fungi</taxon>
        <taxon>Dikarya</taxon>
        <taxon>Basidiomycota</taxon>
        <taxon>Agaricomycotina</taxon>
        <taxon>Agaricomycetes</taxon>
        <taxon>Agaricomycetidae</taxon>
        <taxon>Boletales</taxon>
        <taxon>Boletineae</taxon>
        <taxon>Boletaceae</taxon>
        <taxon>Boletoideae</taxon>
        <taxon>Boletus</taxon>
    </lineage>
</organism>
<sequence length="286" mass="30751">MTARVAAVLALLPFSSVFAFSNTVPFVAWSSQRSDALNNLTPGTRPNHGTLLQDIISNGDLCSYDAVVVVDHPGAHSSDLQALQPSCRLATLIKDAPSSRQLPHVERSLGSSPEAAALFTDRCGSITIDVIPGSGEWNFDADKKHVLSISMPPIEGSPRYRKTVMAEHERLLSKELDRLAALTSNHLVIYAGSHIPLERRQLPSLSEFDSPPDAAALLSAAAVASPQGGILHRYQLLTPALITSLLVAFFILVPIVMIGINTLASIQSTLRSEAPKDYSAQEKKTQ</sequence>
<proteinExistence type="inferred from homology"/>
<evidence type="ECO:0000256" key="9">
    <source>
        <dbReference type="ARBA" id="ARBA00023316"/>
    </source>
</evidence>
<reference evidence="12" key="1">
    <citation type="submission" date="2019-10" db="EMBL/GenBank/DDBJ databases">
        <authorList>
            <consortium name="DOE Joint Genome Institute"/>
            <person name="Kuo A."/>
            <person name="Miyauchi S."/>
            <person name="Kiss E."/>
            <person name="Drula E."/>
            <person name="Kohler A."/>
            <person name="Sanchez-Garcia M."/>
            <person name="Andreopoulos B."/>
            <person name="Barry K.W."/>
            <person name="Bonito G."/>
            <person name="Buee M."/>
            <person name="Carver A."/>
            <person name="Chen C."/>
            <person name="Cichocki N."/>
            <person name="Clum A."/>
            <person name="Culley D."/>
            <person name="Crous P.W."/>
            <person name="Fauchery L."/>
            <person name="Girlanda M."/>
            <person name="Hayes R."/>
            <person name="Keri Z."/>
            <person name="LaButti K."/>
            <person name="Lipzen A."/>
            <person name="Lombard V."/>
            <person name="Magnuson J."/>
            <person name="Maillard F."/>
            <person name="Morin E."/>
            <person name="Murat C."/>
            <person name="Nolan M."/>
            <person name="Ohm R."/>
            <person name="Pangilinan J."/>
            <person name="Pereira M."/>
            <person name="Perotto S."/>
            <person name="Peter M."/>
            <person name="Riley R."/>
            <person name="Sitrit Y."/>
            <person name="Stielow B."/>
            <person name="Szollosi G."/>
            <person name="Zifcakova L."/>
            <person name="Stursova M."/>
            <person name="Spatafora J.W."/>
            <person name="Tedersoo L."/>
            <person name="Vaario L.-M."/>
            <person name="Yamada A."/>
            <person name="Yan M."/>
            <person name="Wang P."/>
            <person name="Xu J."/>
            <person name="Bruns T."/>
            <person name="Baldrian P."/>
            <person name="Vilgalys R."/>
            <person name="Henrissat B."/>
            <person name="Grigoriev I.V."/>
            <person name="Hibbett D."/>
            <person name="Nagy L.G."/>
            <person name="Martin F.M."/>
        </authorList>
    </citation>
    <scope>NUCLEOTIDE SEQUENCE</scope>
    <source>
        <strain evidence="12">BED1</strain>
    </source>
</reference>
<dbReference type="AlphaFoldDB" id="A0AAD4C8R5"/>
<evidence type="ECO:0000256" key="11">
    <source>
        <dbReference type="SAM" id="SignalP"/>
    </source>
</evidence>